<dbReference type="PATRIC" id="fig|999411.4.peg.2801"/>
<feature type="transmembrane region" description="Helical" evidence="1">
    <location>
        <begin position="34"/>
        <end position="51"/>
    </location>
</feature>
<dbReference type="HOGENOM" id="CLU_2914315_0_0_9"/>
<feature type="transmembrane region" description="Helical" evidence="1">
    <location>
        <begin position="5"/>
        <end position="22"/>
    </location>
</feature>
<keyword evidence="1" id="KW-0472">Membrane</keyword>
<dbReference type="AlphaFoldDB" id="N9XW03"/>
<keyword evidence="3" id="KW-1185">Reference proteome</keyword>
<comment type="caution">
    <text evidence="2">The sequence shown here is derived from an EMBL/GenBank/DDBJ whole genome shotgun (WGS) entry which is preliminary data.</text>
</comment>
<accession>N9XW03</accession>
<dbReference type="Proteomes" id="UP000013097">
    <property type="component" value="Unassembled WGS sequence"/>
</dbReference>
<organism evidence="2 3">
    <name type="scientific">Clostridium thermobutyricum</name>
    <dbReference type="NCBI Taxonomy" id="29372"/>
    <lineage>
        <taxon>Bacteria</taxon>
        <taxon>Bacillati</taxon>
        <taxon>Bacillota</taxon>
        <taxon>Clostridia</taxon>
        <taxon>Eubacteriales</taxon>
        <taxon>Clostridiaceae</taxon>
        <taxon>Clostridium</taxon>
    </lineage>
</organism>
<keyword evidence="1" id="KW-0812">Transmembrane</keyword>
<proteinExistence type="predicted"/>
<reference evidence="2 3" key="1">
    <citation type="submission" date="2013-01" db="EMBL/GenBank/DDBJ databases">
        <title>The Genome Sequence of Clostridium colicanis 209318.</title>
        <authorList>
            <consortium name="The Broad Institute Genome Sequencing Platform"/>
            <person name="Earl A."/>
            <person name="Ward D."/>
            <person name="Feldgarden M."/>
            <person name="Gevers D."/>
            <person name="Courvalin P."/>
            <person name="Lambert T."/>
            <person name="Walker B."/>
            <person name="Young S.K."/>
            <person name="Zeng Q."/>
            <person name="Gargeya S."/>
            <person name="Fitzgerald M."/>
            <person name="Haas B."/>
            <person name="Abouelleil A."/>
            <person name="Alvarado L."/>
            <person name="Arachchi H.M."/>
            <person name="Berlin A.M."/>
            <person name="Chapman S.B."/>
            <person name="Dewar J."/>
            <person name="Goldberg J."/>
            <person name="Griggs A."/>
            <person name="Gujja S."/>
            <person name="Hansen M."/>
            <person name="Howarth C."/>
            <person name="Imamovic A."/>
            <person name="Larimer J."/>
            <person name="McCowan C."/>
            <person name="Murphy C."/>
            <person name="Neiman D."/>
            <person name="Pearson M."/>
            <person name="Priest M."/>
            <person name="Roberts A."/>
            <person name="Saif S."/>
            <person name="Shea T."/>
            <person name="Sisk P."/>
            <person name="Sykes S."/>
            <person name="Wortman J."/>
            <person name="Nusbaum C."/>
            <person name="Birren B."/>
        </authorList>
    </citation>
    <scope>NUCLEOTIDE SEQUENCE [LARGE SCALE GENOMIC DNA]</scope>
    <source>
        <strain evidence="2 3">209318</strain>
    </source>
</reference>
<protein>
    <submittedName>
        <fullName evidence="2">Uncharacterized protein</fullName>
    </submittedName>
</protein>
<evidence type="ECO:0000256" key="1">
    <source>
        <dbReference type="SAM" id="Phobius"/>
    </source>
</evidence>
<keyword evidence="1" id="KW-1133">Transmembrane helix</keyword>
<gene>
    <name evidence="2" type="ORF">HMPREF1092_02887</name>
</gene>
<evidence type="ECO:0000313" key="3">
    <source>
        <dbReference type="Proteomes" id="UP000013097"/>
    </source>
</evidence>
<dbReference type="RefSeq" id="WP_002599328.1">
    <property type="nucleotide sequence ID" value="NZ_KB850958.1"/>
</dbReference>
<sequence>MRKIIIIILIIAGIIIVALPSMPVPIGNITYKDWTESLLVLVITFIFIKIGNRRKHSKNNR</sequence>
<dbReference type="EMBL" id="AGYT01000019">
    <property type="protein sequence ID" value="ENY99751.1"/>
    <property type="molecule type" value="Genomic_DNA"/>
</dbReference>
<name>N9XW03_9CLOT</name>
<evidence type="ECO:0000313" key="2">
    <source>
        <dbReference type="EMBL" id="ENY99751.1"/>
    </source>
</evidence>